<dbReference type="GO" id="GO:0019213">
    <property type="term" value="F:deacetylase activity"/>
    <property type="evidence" value="ECO:0007669"/>
    <property type="project" value="InterPro"/>
</dbReference>
<accession>A0A1E5SZB7</accession>
<dbReference type="Pfam" id="PF02585">
    <property type="entry name" value="PIG-L"/>
    <property type="match status" value="1"/>
</dbReference>
<dbReference type="NCBIfam" id="TIGR04001">
    <property type="entry name" value="thiol_BshB1"/>
    <property type="match status" value="1"/>
</dbReference>
<dbReference type="AlphaFoldDB" id="A0A1E5SZB7"/>
<protein>
    <submittedName>
        <fullName evidence="1">Bacillithiol biosynthesis deacetylase BshB1</fullName>
    </submittedName>
</protein>
<dbReference type="Gene3D" id="3.40.50.10320">
    <property type="entry name" value="LmbE-like"/>
    <property type="match status" value="1"/>
</dbReference>
<dbReference type="EMBL" id="MDGQ01000005">
    <property type="protein sequence ID" value="OEK04474.1"/>
    <property type="molecule type" value="Genomic_DNA"/>
</dbReference>
<name>A0A1E5SZB7_9BACT</name>
<keyword evidence="2" id="KW-1185">Reference proteome</keyword>
<reference evidence="1 2" key="1">
    <citation type="submission" date="2016-08" db="EMBL/GenBank/DDBJ databases">
        <title>Draft genome of Fabibacter sp. strain SK-8.</title>
        <authorList>
            <person name="Wong S.-K."/>
            <person name="Hamasaki K."/>
            <person name="Yoshizawa S."/>
        </authorList>
    </citation>
    <scope>NUCLEOTIDE SEQUENCE [LARGE SCALE GENOMIC DNA]</scope>
    <source>
        <strain evidence="1 2">SK-8</strain>
    </source>
</reference>
<dbReference type="STRING" id="1563681.BFP71_13460"/>
<sequence>MLKLDILALAAHPDDVELSCAGTLVKAVRDGKKAGIVDFTKGELGTRGTPELRMKEAAASAEILGLSARENLGFRDGFFVNDEAHQLEVVKMIRKYRPDIVLANAIDDRHPDHGKASQLSRQACFLAGLVNVKTTLDGVEQEPWRPRAVYYYIQSIPHEPDFIVDVTATWETRMKSIFAFKSQFHDPNSGEPETYISSPQFMKMVESRGIHYGHEIGVTYGEGFTVDRKIGINTVFDLI</sequence>
<dbReference type="RefSeq" id="WP_069835979.1">
    <property type="nucleotide sequence ID" value="NZ_MDGQ01000005.1"/>
</dbReference>
<proteinExistence type="predicted"/>
<dbReference type="PANTHER" id="PTHR12993:SF30">
    <property type="entry name" value="N-ACETYL-ALPHA-D-GLUCOSAMINYL L-MALATE DEACETYLASE 1"/>
    <property type="match status" value="1"/>
</dbReference>
<dbReference type="InterPro" id="IPR024078">
    <property type="entry name" value="LmbE-like_dom_sf"/>
</dbReference>
<evidence type="ECO:0000313" key="2">
    <source>
        <dbReference type="Proteomes" id="UP000095552"/>
    </source>
</evidence>
<dbReference type="PANTHER" id="PTHR12993">
    <property type="entry name" value="N-ACETYLGLUCOSAMINYL-PHOSPHATIDYLINOSITOL DE-N-ACETYLASE-RELATED"/>
    <property type="match status" value="1"/>
</dbReference>
<dbReference type="InterPro" id="IPR003737">
    <property type="entry name" value="GlcNAc_PI_deacetylase-related"/>
</dbReference>
<dbReference type="GO" id="GO:0016811">
    <property type="term" value="F:hydrolase activity, acting on carbon-nitrogen (but not peptide) bonds, in linear amides"/>
    <property type="evidence" value="ECO:0007669"/>
    <property type="project" value="TreeGrafter"/>
</dbReference>
<organism evidence="1 2">
    <name type="scientific">Roseivirga misakiensis</name>
    <dbReference type="NCBI Taxonomy" id="1563681"/>
    <lineage>
        <taxon>Bacteria</taxon>
        <taxon>Pseudomonadati</taxon>
        <taxon>Bacteroidota</taxon>
        <taxon>Cytophagia</taxon>
        <taxon>Cytophagales</taxon>
        <taxon>Roseivirgaceae</taxon>
        <taxon>Roseivirga</taxon>
    </lineage>
</organism>
<dbReference type="InterPro" id="IPR023842">
    <property type="entry name" value="Bacillithiol_biosynth_BshB1"/>
</dbReference>
<comment type="caution">
    <text evidence="1">The sequence shown here is derived from an EMBL/GenBank/DDBJ whole genome shotgun (WGS) entry which is preliminary data.</text>
</comment>
<evidence type="ECO:0000313" key="1">
    <source>
        <dbReference type="EMBL" id="OEK04474.1"/>
    </source>
</evidence>
<dbReference type="Proteomes" id="UP000095552">
    <property type="component" value="Unassembled WGS sequence"/>
</dbReference>
<gene>
    <name evidence="1" type="ORF">BFP71_13460</name>
</gene>
<dbReference type="GO" id="GO:0071793">
    <property type="term" value="P:bacillithiol biosynthetic process"/>
    <property type="evidence" value="ECO:0007669"/>
    <property type="project" value="InterPro"/>
</dbReference>
<dbReference type="SUPFAM" id="SSF102588">
    <property type="entry name" value="LmbE-like"/>
    <property type="match status" value="1"/>
</dbReference>
<dbReference type="OrthoDB" id="9778719at2"/>